<keyword evidence="9" id="KW-1185">Reference proteome</keyword>
<dbReference type="GO" id="GO:0050660">
    <property type="term" value="F:flavin adenine dinucleotide binding"/>
    <property type="evidence" value="ECO:0007669"/>
    <property type="project" value="TreeGrafter"/>
</dbReference>
<gene>
    <name evidence="8" type="ORF">O3G_MSEX001515</name>
</gene>
<dbReference type="SUPFAM" id="SSF52343">
    <property type="entry name" value="Ferredoxin reductase-like, C-terminal NADP-linked domain"/>
    <property type="match status" value="1"/>
</dbReference>
<keyword evidence="2" id="KW-0285">Flavoprotein</keyword>
<proteinExistence type="predicted"/>
<dbReference type="GO" id="GO:0005829">
    <property type="term" value="C:cytosol"/>
    <property type="evidence" value="ECO:0007669"/>
    <property type="project" value="TreeGrafter"/>
</dbReference>
<dbReference type="Pfam" id="PF00667">
    <property type="entry name" value="FAD_binding_1"/>
    <property type="match status" value="1"/>
</dbReference>
<dbReference type="Gene3D" id="3.40.50.80">
    <property type="entry name" value="Nucleotide-binding domain of ferredoxin-NADP reductase (FNR) module"/>
    <property type="match status" value="1"/>
</dbReference>
<dbReference type="AlphaFoldDB" id="A0A922CC20"/>
<dbReference type="FunFam" id="1.20.990.10:FF:000007">
    <property type="entry name" value="Methionine synthase reductase"/>
    <property type="match status" value="1"/>
</dbReference>
<reference evidence="8" key="2">
    <citation type="submission" date="2020-12" db="EMBL/GenBank/DDBJ databases">
        <authorList>
            <person name="Kanost M."/>
        </authorList>
    </citation>
    <scope>NUCLEOTIDE SEQUENCE</scope>
</reference>
<dbReference type="InterPro" id="IPR039261">
    <property type="entry name" value="FNR_nucleotide-bd"/>
</dbReference>
<sequence length="472" mass="53137">MVVSFSMQNILETLSGTTSITLPAIKENGLQLDYHNNDKPETVYNGAEPPLPFANSVLYHANIAEWKRLTAVDDRCKAVYEVTFDVTDCNFTFKAGDTIGVVPQNNEDEVNAVLRHLDLESLADTSYILRVDSSIKGCKIPPHIPVKSTLKYLLTHCVDLRSILKKLFLLALSRFTKDEDERKVLEYFCSKEGSTAYQAHILNGNLCVLDIFNIFKSCKPPIEVLIANLPRLLPRPYSIVNTGVKDSSKIKICFSVIDLGNKRSGLTTGWLEKKISNEFELEKDFNQLTIVDCDIVNNKIPIYLRKNICGFSLPENLEAPLILVGPGTGVAPFIGFLEELELAKENNRNKTFGDVWLFFGCRDSTLDFIYEKELNGFLSRGVLNKFCTVFSRMDNAVKYVQDAILQEGESIAKLLDDGAFVFVSGDVNTMAMQIKETFVKCLTTYNNKTQEEADKLISDMVKEKRYCVDAWS</sequence>
<evidence type="ECO:0000313" key="8">
    <source>
        <dbReference type="EMBL" id="KAG6440752.1"/>
    </source>
</evidence>
<dbReference type="PANTHER" id="PTHR19384">
    <property type="entry name" value="NITRIC OXIDE SYNTHASE-RELATED"/>
    <property type="match status" value="1"/>
</dbReference>
<evidence type="ECO:0000256" key="2">
    <source>
        <dbReference type="ARBA" id="ARBA00022630"/>
    </source>
</evidence>
<dbReference type="InterPro" id="IPR023173">
    <property type="entry name" value="NADPH_Cyt_P450_Rdtase_alpha"/>
</dbReference>
<dbReference type="GO" id="GO:0030586">
    <property type="term" value="F:[methionine synthase] reductase (NADPH) activity"/>
    <property type="evidence" value="ECO:0007669"/>
    <property type="project" value="UniProtKB-EC"/>
</dbReference>
<dbReference type="InterPro" id="IPR001709">
    <property type="entry name" value="Flavoprot_Pyr_Nucl_cyt_Rdtase"/>
</dbReference>
<evidence type="ECO:0000256" key="5">
    <source>
        <dbReference type="ARBA" id="ARBA00039088"/>
    </source>
</evidence>
<dbReference type="PROSITE" id="PS51384">
    <property type="entry name" value="FAD_FR"/>
    <property type="match status" value="1"/>
</dbReference>
<evidence type="ECO:0000256" key="4">
    <source>
        <dbReference type="ARBA" id="ARBA00023002"/>
    </source>
</evidence>
<dbReference type="InterPro" id="IPR003097">
    <property type="entry name" value="CysJ-like_FAD-binding"/>
</dbReference>
<dbReference type="PANTHER" id="PTHR19384:SF84">
    <property type="entry name" value="METHIONINE SYNTHASE REDUCTASE"/>
    <property type="match status" value="1"/>
</dbReference>
<evidence type="ECO:0000313" key="9">
    <source>
        <dbReference type="Proteomes" id="UP000791440"/>
    </source>
</evidence>
<dbReference type="Pfam" id="PF00175">
    <property type="entry name" value="NAD_binding_1"/>
    <property type="match status" value="1"/>
</dbReference>
<evidence type="ECO:0000256" key="1">
    <source>
        <dbReference type="ARBA" id="ARBA00001974"/>
    </source>
</evidence>
<comment type="cofactor">
    <cofactor evidence="1">
        <name>FAD</name>
        <dbReference type="ChEBI" id="CHEBI:57692"/>
    </cofactor>
</comment>
<name>A0A922CC20_MANSE</name>
<keyword evidence="4" id="KW-0560">Oxidoreductase</keyword>
<keyword evidence="3" id="KW-0274">FAD</keyword>
<dbReference type="PRINTS" id="PR00371">
    <property type="entry name" value="FPNCR"/>
</dbReference>
<dbReference type="InterPro" id="IPR001433">
    <property type="entry name" value="OxRdtase_FAD/NAD-bd"/>
</dbReference>
<dbReference type="SUPFAM" id="SSF63380">
    <property type="entry name" value="Riboflavin synthase domain-like"/>
    <property type="match status" value="1"/>
</dbReference>
<dbReference type="GO" id="GO:0010181">
    <property type="term" value="F:FMN binding"/>
    <property type="evidence" value="ECO:0007669"/>
    <property type="project" value="TreeGrafter"/>
</dbReference>
<dbReference type="InterPro" id="IPR017927">
    <property type="entry name" value="FAD-bd_FR_type"/>
</dbReference>
<dbReference type="EC" id="1.16.1.8" evidence="5"/>
<dbReference type="GO" id="GO:0009086">
    <property type="term" value="P:methionine biosynthetic process"/>
    <property type="evidence" value="ECO:0007669"/>
    <property type="project" value="TreeGrafter"/>
</dbReference>
<dbReference type="Proteomes" id="UP000791440">
    <property type="component" value="Unassembled WGS sequence"/>
</dbReference>
<dbReference type="InterPro" id="IPR017938">
    <property type="entry name" value="Riboflavin_synthase-like_b-brl"/>
</dbReference>
<dbReference type="GO" id="GO:0050667">
    <property type="term" value="P:homocysteine metabolic process"/>
    <property type="evidence" value="ECO:0007669"/>
    <property type="project" value="TreeGrafter"/>
</dbReference>
<dbReference type="Gene3D" id="2.40.30.10">
    <property type="entry name" value="Translation factors"/>
    <property type="match status" value="1"/>
</dbReference>
<evidence type="ECO:0000256" key="6">
    <source>
        <dbReference type="ARBA" id="ARBA00040659"/>
    </source>
</evidence>
<reference evidence="8" key="1">
    <citation type="journal article" date="2016" name="Insect Biochem. Mol. Biol.">
        <title>Multifaceted biological insights from a draft genome sequence of the tobacco hornworm moth, Manduca sexta.</title>
        <authorList>
            <person name="Kanost M.R."/>
            <person name="Arrese E.L."/>
            <person name="Cao X."/>
            <person name="Chen Y.R."/>
            <person name="Chellapilla S."/>
            <person name="Goldsmith M.R."/>
            <person name="Grosse-Wilde E."/>
            <person name="Heckel D.G."/>
            <person name="Herndon N."/>
            <person name="Jiang H."/>
            <person name="Papanicolaou A."/>
            <person name="Qu J."/>
            <person name="Soulages J.L."/>
            <person name="Vogel H."/>
            <person name="Walters J."/>
            <person name="Waterhouse R.M."/>
            <person name="Ahn S.J."/>
            <person name="Almeida F.C."/>
            <person name="An C."/>
            <person name="Aqrawi P."/>
            <person name="Bretschneider A."/>
            <person name="Bryant W.B."/>
            <person name="Bucks S."/>
            <person name="Chao H."/>
            <person name="Chevignon G."/>
            <person name="Christen J.M."/>
            <person name="Clarke D.F."/>
            <person name="Dittmer N.T."/>
            <person name="Ferguson L.C.F."/>
            <person name="Garavelou S."/>
            <person name="Gordon K.H.J."/>
            <person name="Gunaratna R.T."/>
            <person name="Han Y."/>
            <person name="Hauser F."/>
            <person name="He Y."/>
            <person name="Heidel-Fischer H."/>
            <person name="Hirsh A."/>
            <person name="Hu Y."/>
            <person name="Jiang H."/>
            <person name="Kalra D."/>
            <person name="Klinner C."/>
            <person name="Konig C."/>
            <person name="Kovar C."/>
            <person name="Kroll A.R."/>
            <person name="Kuwar S.S."/>
            <person name="Lee S.L."/>
            <person name="Lehman R."/>
            <person name="Li K."/>
            <person name="Li Z."/>
            <person name="Liang H."/>
            <person name="Lovelace S."/>
            <person name="Lu Z."/>
            <person name="Mansfield J.H."/>
            <person name="McCulloch K.J."/>
            <person name="Mathew T."/>
            <person name="Morton B."/>
            <person name="Muzny D.M."/>
            <person name="Neunemann D."/>
            <person name="Ongeri F."/>
            <person name="Pauchet Y."/>
            <person name="Pu L.L."/>
            <person name="Pyrousis I."/>
            <person name="Rao X.J."/>
            <person name="Redding A."/>
            <person name="Roesel C."/>
            <person name="Sanchez-Gracia A."/>
            <person name="Schaack S."/>
            <person name="Shukla A."/>
            <person name="Tetreau G."/>
            <person name="Wang Y."/>
            <person name="Xiong G.H."/>
            <person name="Traut W."/>
            <person name="Walsh T.K."/>
            <person name="Worley K.C."/>
            <person name="Wu D."/>
            <person name="Wu W."/>
            <person name="Wu Y.Q."/>
            <person name="Zhang X."/>
            <person name="Zou Z."/>
            <person name="Zucker H."/>
            <person name="Briscoe A.D."/>
            <person name="Burmester T."/>
            <person name="Clem R.J."/>
            <person name="Feyereisen R."/>
            <person name="Grimmelikhuijzen C.J.P."/>
            <person name="Hamodrakas S.J."/>
            <person name="Hansson B.S."/>
            <person name="Huguet E."/>
            <person name="Jermiin L.S."/>
            <person name="Lan Q."/>
            <person name="Lehman H.K."/>
            <person name="Lorenzen M."/>
            <person name="Merzendorfer H."/>
            <person name="Michalopoulos I."/>
            <person name="Morton D.B."/>
            <person name="Muthukrishnan S."/>
            <person name="Oakeshott J.G."/>
            <person name="Palmer W."/>
            <person name="Park Y."/>
            <person name="Passarelli A.L."/>
            <person name="Rozas J."/>
            <person name="Schwartz L.M."/>
            <person name="Smith W."/>
            <person name="Southgate A."/>
            <person name="Vilcinskas A."/>
            <person name="Vogt R."/>
            <person name="Wang P."/>
            <person name="Werren J."/>
            <person name="Yu X.Q."/>
            <person name="Zhou J.J."/>
            <person name="Brown S.J."/>
            <person name="Scherer S.E."/>
            <person name="Richards S."/>
            <person name="Blissard G.W."/>
        </authorList>
    </citation>
    <scope>NUCLEOTIDE SEQUENCE</scope>
</reference>
<dbReference type="EMBL" id="JH668282">
    <property type="protein sequence ID" value="KAG6440752.1"/>
    <property type="molecule type" value="Genomic_DNA"/>
</dbReference>
<evidence type="ECO:0000256" key="3">
    <source>
        <dbReference type="ARBA" id="ARBA00022827"/>
    </source>
</evidence>
<feature type="domain" description="FAD-binding FR-type" evidence="7">
    <location>
        <begin position="56"/>
        <end position="314"/>
    </location>
</feature>
<comment type="caution">
    <text evidence="8">The sequence shown here is derived from an EMBL/GenBank/DDBJ whole genome shotgun (WGS) entry which is preliminary data.</text>
</comment>
<accession>A0A922CC20</accession>
<protein>
    <recommendedName>
        <fullName evidence="6">Methionine synthase reductase</fullName>
        <ecNumber evidence="5">1.16.1.8</ecNumber>
    </recommendedName>
</protein>
<evidence type="ECO:0000259" key="7">
    <source>
        <dbReference type="PROSITE" id="PS51384"/>
    </source>
</evidence>
<organism evidence="8 9">
    <name type="scientific">Manduca sexta</name>
    <name type="common">Tobacco hawkmoth</name>
    <name type="synonym">Tobacco hornworm</name>
    <dbReference type="NCBI Taxonomy" id="7130"/>
    <lineage>
        <taxon>Eukaryota</taxon>
        <taxon>Metazoa</taxon>
        <taxon>Ecdysozoa</taxon>
        <taxon>Arthropoda</taxon>
        <taxon>Hexapoda</taxon>
        <taxon>Insecta</taxon>
        <taxon>Pterygota</taxon>
        <taxon>Neoptera</taxon>
        <taxon>Endopterygota</taxon>
        <taxon>Lepidoptera</taxon>
        <taxon>Glossata</taxon>
        <taxon>Ditrysia</taxon>
        <taxon>Bombycoidea</taxon>
        <taxon>Sphingidae</taxon>
        <taxon>Sphinginae</taxon>
        <taxon>Sphingini</taxon>
        <taxon>Manduca</taxon>
    </lineage>
</organism>
<dbReference type="Gene3D" id="1.20.990.10">
    <property type="entry name" value="NADPH-cytochrome p450 Reductase, Chain A, domain 3"/>
    <property type="match status" value="1"/>
</dbReference>